<organism evidence="2 3">
    <name type="scientific">candidate division KSB3 bacterium</name>
    <dbReference type="NCBI Taxonomy" id="2044937"/>
    <lineage>
        <taxon>Bacteria</taxon>
        <taxon>candidate division KSB3</taxon>
    </lineage>
</organism>
<evidence type="ECO:0000256" key="1">
    <source>
        <dbReference type="SAM" id="Phobius"/>
    </source>
</evidence>
<sequence length="68" mass="8272">MWIVKLITFIEYHPYLFFCVLLLIAAVIGFFWKEHTRPSYRQQKDLEQLLKGFERSEHVGMDPMEHDE</sequence>
<comment type="caution">
    <text evidence="2">The sequence shown here is derived from an EMBL/GenBank/DDBJ whole genome shotgun (WGS) entry which is preliminary data.</text>
</comment>
<gene>
    <name evidence="2" type="ORF">CSA56_11480</name>
</gene>
<feature type="transmembrane region" description="Helical" evidence="1">
    <location>
        <begin position="12"/>
        <end position="32"/>
    </location>
</feature>
<evidence type="ECO:0000313" key="3">
    <source>
        <dbReference type="Proteomes" id="UP000230821"/>
    </source>
</evidence>
<keyword evidence="1" id="KW-0812">Transmembrane</keyword>
<accession>A0A2G6KFF8</accession>
<dbReference type="Proteomes" id="UP000230821">
    <property type="component" value="Unassembled WGS sequence"/>
</dbReference>
<keyword evidence="1" id="KW-0472">Membrane</keyword>
<protein>
    <submittedName>
        <fullName evidence="2">Uncharacterized protein</fullName>
    </submittedName>
</protein>
<reference evidence="2 3" key="1">
    <citation type="submission" date="2017-10" db="EMBL/GenBank/DDBJ databases">
        <title>Novel microbial diversity and functional potential in the marine mammal oral microbiome.</title>
        <authorList>
            <person name="Dudek N.K."/>
            <person name="Sun C.L."/>
            <person name="Burstein D."/>
            <person name="Kantor R.S."/>
            <person name="Aliaga Goltsman D.S."/>
            <person name="Bik E.M."/>
            <person name="Thomas B.C."/>
            <person name="Banfield J.F."/>
            <person name="Relman D.A."/>
        </authorList>
    </citation>
    <scope>NUCLEOTIDE SEQUENCE [LARGE SCALE GENOMIC DNA]</scope>
    <source>
        <strain evidence="2">DOLJORAL78_47_16</strain>
    </source>
</reference>
<keyword evidence="1" id="KW-1133">Transmembrane helix</keyword>
<evidence type="ECO:0000313" key="2">
    <source>
        <dbReference type="EMBL" id="PIE33539.1"/>
    </source>
</evidence>
<dbReference type="AlphaFoldDB" id="A0A2G6KFF8"/>
<proteinExistence type="predicted"/>
<dbReference type="EMBL" id="PDSK01000097">
    <property type="protein sequence ID" value="PIE33539.1"/>
    <property type="molecule type" value="Genomic_DNA"/>
</dbReference>
<name>A0A2G6KFF8_9BACT</name>